<dbReference type="InterPro" id="IPR036392">
    <property type="entry name" value="PLAT/LH2_dom_sf"/>
</dbReference>
<dbReference type="Gene3D" id="2.60.60.20">
    <property type="entry name" value="PLAT/LH2 domain"/>
    <property type="match status" value="1"/>
</dbReference>
<evidence type="ECO:0000259" key="3">
    <source>
        <dbReference type="PROSITE" id="PS50095"/>
    </source>
</evidence>
<name>L5M285_MYODS</name>
<evidence type="ECO:0000256" key="2">
    <source>
        <dbReference type="SAM" id="MobiDB-lite"/>
    </source>
</evidence>
<reference evidence="5" key="1">
    <citation type="journal article" date="2013" name="Science">
        <title>Comparative analysis of bat genomes provides insight into the evolution of flight and immunity.</title>
        <authorList>
            <person name="Zhang G."/>
            <person name="Cowled C."/>
            <person name="Shi Z."/>
            <person name="Huang Z."/>
            <person name="Bishop-Lilly K.A."/>
            <person name="Fang X."/>
            <person name="Wynne J.W."/>
            <person name="Xiong Z."/>
            <person name="Baker M.L."/>
            <person name="Zhao W."/>
            <person name="Tachedjian M."/>
            <person name="Zhu Y."/>
            <person name="Zhou P."/>
            <person name="Jiang X."/>
            <person name="Ng J."/>
            <person name="Yang L."/>
            <person name="Wu L."/>
            <person name="Xiao J."/>
            <person name="Feng Y."/>
            <person name="Chen Y."/>
            <person name="Sun X."/>
            <person name="Zhang Y."/>
            <person name="Marsh G.A."/>
            <person name="Crameri G."/>
            <person name="Broder C.C."/>
            <person name="Frey K.G."/>
            <person name="Wang L.F."/>
            <person name="Wang J."/>
        </authorList>
    </citation>
    <scope>NUCLEOTIDE SEQUENCE [LARGE SCALE GENOMIC DNA]</scope>
</reference>
<feature type="region of interest" description="Disordered" evidence="2">
    <location>
        <begin position="1"/>
        <end position="24"/>
    </location>
</feature>
<dbReference type="SUPFAM" id="SSF49723">
    <property type="entry name" value="Lipase/lipooxygenase domain (PLAT/LH2 domain)"/>
    <property type="match status" value="1"/>
</dbReference>
<feature type="compositionally biased region" description="Polar residues" evidence="2">
    <location>
        <begin position="1"/>
        <end position="10"/>
    </location>
</feature>
<proteinExistence type="predicted"/>
<gene>
    <name evidence="4" type="ORF">MDA_GLEAN10018332</name>
</gene>
<dbReference type="EMBL" id="KB105946">
    <property type="protein sequence ID" value="ELK31828.1"/>
    <property type="molecule type" value="Genomic_DNA"/>
</dbReference>
<comment type="caution">
    <text evidence="1">Lacks conserved residue(s) required for the propagation of feature annotation.</text>
</comment>
<evidence type="ECO:0000313" key="5">
    <source>
        <dbReference type="Proteomes" id="UP000010556"/>
    </source>
</evidence>
<evidence type="ECO:0000313" key="4">
    <source>
        <dbReference type="EMBL" id="ELK31828.1"/>
    </source>
</evidence>
<dbReference type="InterPro" id="IPR001024">
    <property type="entry name" value="PLAT/LH2_dom"/>
</dbReference>
<protein>
    <submittedName>
        <fullName evidence="4">Arachidonate 12-lipoxygenase, 12R-type</fullName>
    </submittedName>
</protein>
<dbReference type="SMART" id="SM00308">
    <property type="entry name" value="LH2"/>
    <property type="match status" value="1"/>
</dbReference>
<feature type="domain" description="PLAT" evidence="3">
    <location>
        <begin position="1"/>
        <end position="94"/>
    </location>
</feature>
<dbReference type="eggNOG" id="ENOG502QQSP">
    <property type="taxonomic scope" value="Eukaryota"/>
</dbReference>
<dbReference type="PROSITE" id="PS50095">
    <property type="entry name" value="PLAT"/>
    <property type="match status" value="1"/>
</dbReference>
<evidence type="ECO:0000256" key="1">
    <source>
        <dbReference type="PROSITE-ProRule" id="PRU00152"/>
    </source>
</evidence>
<keyword evidence="5" id="KW-1185">Reference proteome</keyword>
<dbReference type="Proteomes" id="UP000010556">
    <property type="component" value="Unassembled WGS sequence"/>
</dbReference>
<organism evidence="4 5">
    <name type="scientific">Myotis davidii</name>
    <name type="common">David's myotis</name>
    <dbReference type="NCBI Taxonomy" id="225400"/>
    <lineage>
        <taxon>Eukaryota</taxon>
        <taxon>Metazoa</taxon>
        <taxon>Chordata</taxon>
        <taxon>Craniata</taxon>
        <taxon>Vertebrata</taxon>
        <taxon>Euteleostomi</taxon>
        <taxon>Mammalia</taxon>
        <taxon>Eutheria</taxon>
        <taxon>Laurasiatheria</taxon>
        <taxon>Chiroptera</taxon>
        <taxon>Yangochiroptera</taxon>
        <taxon>Vespertilionidae</taxon>
        <taxon>Myotis</taxon>
    </lineage>
</organism>
<accession>L5M285</accession>
<sequence length="102" mass="11733">MARKQASCTLSPHPHPPGTPEPTQVDEYTVQCQQDLGELIIIRLHKERYSFFPKNPWYCNYVQICAPNGRIYHFPAYQWMDGYETLALREATGKLSPAQPVP</sequence>
<dbReference type="AlphaFoldDB" id="L5M285"/>
<dbReference type="Pfam" id="PF01477">
    <property type="entry name" value="PLAT"/>
    <property type="match status" value="1"/>
</dbReference>